<proteinExistence type="predicted"/>
<feature type="compositionally biased region" description="Basic residues" evidence="1">
    <location>
        <begin position="270"/>
        <end position="282"/>
    </location>
</feature>
<sequence length="299" mass="32888">MDPLALVLLVAAITCAGCWIASLITKDTSWVDRIWSIVPAVYVWIFAITGIAAGIDAARLILMAVLVTAWAARLTFNFARKGGYSGMEDYRWAILRDRMKPWQFQVFNLLFIVIYQNALLVLITLPALIAWQNPAALNGWDVTFAVLFAAFLVGEFVSDQQQWDFHRAKAAAGGRLEPGFVTSGLFRFSRHPNFFFEQAQWWSFYAIGATAAAASGLGLWGGALNWTILGAALLSLLFIGSTIFTESITSSKYPAYADYKRSTSMLVPLPRKRSTKRVKGARGGKPARAPKNGNAPQPA</sequence>
<reference evidence="3 4" key="1">
    <citation type="submission" date="2024-09" db="EMBL/GenBank/DDBJ databases">
        <authorList>
            <person name="Sun Q."/>
            <person name="Mori K."/>
        </authorList>
    </citation>
    <scope>NUCLEOTIDE SEQUENCE [LARGE SCALE GENOMIC DNA]</scope>
    <source>
        <strain evidence="3 4">JCM 1342</strain>
    </source>
</reference>
<dbReference type="Gene3D" id="1.20.120.1630">
    <property type="match status" value="1"/>
</dbReference>
<keyword evidence="2" id="KW-0472">Membrane</keyword>
<evidence type="ECO:0000256" key="2">
    <source>
        <dbReference type="SAM" id="Phobius"/>
    </source>
</evidence>
<feature type="transmembrane region" description="Helical" evidence="2">
    <location>
        <begin position="199"/>
        <end position="220"/>
    </location>
</feature>
<dbReference type="PANTHER" id="PTHR32251">
    <property type="entry name" value="3-OXO-5-ALPHA-STEROID 4-DEHYDROGENASE"/>
    <property type="match status" value="1"/>
</dbReference>
<dbReference type="RefSeq" id="WP_344714814.1">
    <property type="nucleotide sequence ID" value="NZ_BAAAWH010000001.1"/>
</dbReference>
<dbReference type="InterPro" id="IPR010721">
    <property type="entry name" value="UstE-like"/>
</dbReference>
<feature type="transmembrane region" description="Helical" evidence="2">
    <location>
        <begin position="106"/>
        <end position="131"/>
    </location>
</feature>
<dbReference type="Proteomes" id="UP001589611">
    <property type="component" value="Unassembled WGS sequence"/>
</dbReference>
<feature type="region of interest" description="Disordered" evidence="1">
    <location>
        <begin position="268"/>
        <end position="299"/>
    </location>
</feature>
<keyword evidence="2" id="KW-1133">Transmembrane helix</keyword>
<evidence type="ECO:0000256" key="1">
    <source>
        <dbReference type="SAM" id="MobiDB-lite"/>
    </source>
</evidence>
<accession>A0ABV5T354</accession>
<comment type="caution">
    <text evidence="3">The sequence shown here is derived from an EMBL/GenBank/DDBJ whole genome shotgun (WGS) entry which is preliminary data.</text>
</comment>
<dbReference type="Pfam" id="PF06966">
    <property type="entry name" value="DUF1295"/>
    <property type="match status" value="1"/>
</dbReference>
<keyword evidence="4" id="KW-1185">Reference proteome</keyword>
<feature type="transmembrane region" description="Helical" evidence="2">
    <location>
        <begin position="44"/>
        <end position="72"/>
    </location>
</feature>
<evidence type="ECO:0000313" key="3">
    <source>
        <dbReference type="EMBL" id="MFB9647024.1"/>
    </source>
</evidence>
<gene>
    <name evidence="3" type="ORF">ACFFPJ_14590</name>
</gene>
<evidence type="ECO:0000313" key="4">
    <source>
        <dbReference type="Proteomes" id="UP001589611"/>
    </source>
</evidence>
<dbReference type="PANTHER" id="PTHR32251:SF23">
    <property type="entry name" value="3-OXO-5-ALPHA-STEROID 4-DEHYDROGENASE (DUF1295)"/>
    <property type="match status" value="1"/>
</dbReference>
<dbReference type="EMBL" id="JBHMBE010000004">
    <property type="protein sequence ID" value="MFB9647024.1"/>
    <property type="molecule type" value="Genomic_DNA"/>
</dbReference>
<name>A0ABV5T354_9MICO</name>
<feature type="transmembrane region" description="Helical" evidence="2">
    <location>
        <begin position="226"/>
        <end position="244"/>
    </location>
</feature>
<protein>
    <submittedName>
        <fullName evidence="3">DUF1295 domain-containing protein</fullName>
    </submittedName>
</protein>
<keyword evidence="2" id="KW-0812">Transmembrane</keyword>
<organism evidence="3 4">
    <name type="scientific">Microbacterium terregens</name>
    <dbReference type="NCBI Taxonomy" id="69363"/>
    <lineage>
        <taxon>Bacteria</taxon>
        <taxon>Bacillati</taxon>
        <taxon>Actinomycetota</taxon>
        <taxon>Actinomycetes</taxon>
        <taxon>Micrococcales</taxon>
        <taxon>Microbacteriaceae</taxon>
        <taxon>Microbacterium</taxon>
    </lineage>
</organism>
<feature type="transmembrane region" description="Helical" evidence="2">
    <location>
        <begin position="137"/>
        <end position="157"/>
    </location>
</feature>